<dbReference type="EMBL" id="AVOT02000049">
    <property type="protein sequence ID" value="MBW0460703.1"/>
    <property type="molecule type" value="Genomic_DNA"/>
</dbReference>
<organism evidence="1 2">
    <name type="scientific">Austropuccinia psidii MF-1</name>
    <dbReference type="NCBI Taxonomy" id="1389203"/>
    <lineage>
        <taxon>Eukaryota</taxon>
        <taxon>Fungi</taxon>
        <taxon>Dikarya</taxon>
        <taxon>Basidiomycota</taxon>
        <taxon>Pucciniomycotina</taxon>
        <taxon>Pucciniomycetes</taxon>
        <taxon>Pucciniales</taxon>
        <taxon>Sphaerophragmiaceae</taxon>
        <taxon>Austropuccinia</taxon>
    </lineage>
</organism>
<name>A0A9Q3GAV5_9BASI</name>
<reference evidence="1" key="1">
    <citation type="submission" date="2021-03" db="EMBL/GenBank/DDBJ databases">
        <title>Draft genome sequence of rust myrtle Austropuccinia psidii MF-1, a brazilian biotype.</title>
        <authorList>
            <person name="Quecine M.C."/>
            <person name="Pachon D.M.R."/>
            <person name="Bonatelli M.L."/>
            <person name="Correr F.H."/>
            <person name="Franceschini L.M."/>
            <person name="Leite T.F."/>
            <person name="Margarido G.R.A."/>
            <person name="Almeida C.A."/>
            <person name="Ferrarezi J.A."/>
            <person name="Labate C.A."/>
        </authorList>
    </citation>
    <scope>NUCLEOTIDE SEQUENCE</scope>
    <source>
        <strain evidence="1">MF-1</strain>
    </source>
</reference>
<comment type="caution">
    <text evidence="1">The sequence shown here is derived from an EMBL/GenBank/DDBJ whole genome shotgun (WGS) entry which is preliminary data.</text>
</comment>
<dbReference type="AlphaFoldDB" id="A0A9Q3GAV5"/>
<keyword evidence="2" id="KW-1185">Reference proteome</keyword>
<gene>
    <name evidence="1" type="ORF">O181_000418</name>
</gene>
<accession>A0A9Q3GAV5</accession>
<evidence type="ECO:0000313" key="1">
    <source>
        <dbReference type="EMBL" id="MBW0460703.1"/>
    </source>
</evidence>
<evidence type="ECO:0000313" key="2">
    <source>
        <dbReference type="Proteomes" id="UP000765509"/>
    </source>
</evidence>
<proteinExistence type="predicted"/>
<sequence>MDLRIAYQATVLLWPIGHINHQWPIWPRHHLMDHLWPSIFWGLHGPSPQSRSHSSNLCTIGYFWSFPSKPGEMARMAVLAIWAHNAHLRILRTLMQSVQKTLSRPLGQFLAQNPKVAKSPKGPRNSFPSSEAITSIFLLSSFPSQHLWT</sequence>
<dbReference type="Proteomes" id="UP000765509">
    <property type="component" value="Unassembled WGS sequence"/>
</dbReference>
<protein>
    <submittedName>
        <fullName evidence="1">Uncharacterized protein</fullName>
    </submittedName>
</protein>